<comment type="caution">
    <text evidence="8">The sequence shown here is derived from an EMBL/GenBank/DDBJ whole genome shotgun (WGS) entry which is preliminary data.</text>
</comment>
<evidence type="ECO:0000256" key="5">
    <source>
        <dbReference type="ARBA" id="ARBA00023136"/>
    </source>
</evidence>
<accession>A0ABT0RRU2</accession>
<feature type="transmembrane region" description="Helical" evidence="7">
    <location>
        <begin position="40"/>
        <end position="64"/>
    </location>
</feature>
<evidence type="ECO:0000256" key="7">
    <source>
        <dbReference type="SAM" id="Phobius"/>
    </source>
</evidence>
<comment type="subcellular location">
    <subcellularLocation>
        <location evidence="1">Cell membrane</location>
        <topology evidence="1">Multi-pass membrane protein</topology>
    </subcellularLocation>
</comment>
<evidence type="ECO:0000256" key="3">
    <source>
        <dbReference type="ARBA" id="ARBA00022692"/>
    </source>
</evidence>
<dbReference type="EMBL" id="JAMGBA010000001">
    <property type="protein sequence ID" value="MCL6697676.1"/>
    <property type="molecule type" value="Genomic_DNA"/>
</dbReference>
<evidence type="ECO:0000313" key="8">
    <source>
        <dbReference type="EMBL" id="MCL6697676.1"/>
    </source>
</evidence>
<feature type="transmembrane region" description="Helical" evidence="7">
    <location>
        <begin position="261"/>
        <end position="283"/>
    </location>
</feature>
<evidence type="ECO:0000256" key="1">
    <source>
        <dbReference type="ARBA" id="ARBA00004651"/>
    </source>
</evidence>
<dbReference type="PANTHER" id="PTHR30213">
    <property type="entry name" value="INNER MEMBRANE PROTEIN YHJD"/>
    <property type="match status" value="1"/>
</dbReference>
<dbReference type="Pfam" id="PF03631">
    <property type="entry name" value="Virul_fac_BrkB"/>
    <property type="match status" value="1"/>
</dbReference>
<dbReference type="PIRSF" id="PIRSF035875">
    <property type="entry name" value="RNase_BN"/>
    <property type="match status" value="1"/>
</dbReference>
<reference evidence="8 9" key="1">
    <citation type="submission" date="2022-05" db="EMBL/GenBank/DDBJ databases">
        <authorList>
            <person name="Jo J.-H."/>
            <person name="Im W.-T."/>
        </authorList>
    </citation>
    <scope>NUCLEOTIDE SEQUENCE [LARGE SCALE GENOMIC DNA]</scope>
    <source>
        <strain evidence="8 9">NSE70-1</strain>
    </source>
</reference>
<proteinExistence type="predicted"/>
<sequence>MTKAPRDRHGRNAITPWQIPLRAWKDVAVRVWNQSWLDNIGLVAAGVAFYGFLALVPLLGILVLSYGMFAQPTTVIDHVTTLVRFLPPDVVKLLGQLLMNAVHASEQSSGFGILAALGVALYAGSNGAGAVMSALNIAYEEKEKRSLFRFYGIAIVITVGATLIALIALAAMAAIGELERILPRATAALLVAGRIGLYVGMALLAAGMAAALYRLGPSREDARWQWLTPGSIFTSIVWLLLATGFSFYVTRLTDYSATYGSIAAIVMLLTWMYLSAYAFLFGAELNAELEHQTSMDSTTGRAEPLGERGAWVADHVAGVKDAGLSERGPSLAEAGPPPPDDDQAASGRGE</sequence>
<evidence type="ECO:0000256" key="4">
    <source>
        <dbReference type="ARBA" id="ARBA00022989"/>
    </source>
</evidence>
<keyword evidence="5 7" id="KW-0472">Membrane</keyword>
<dbReference type="Proteomes" id="UP001203410">
    <property type="component" value="Unassembled WGS sequence"/>
</dbReference>
<organism evidence="8 9">
    <name type="scientific">Sphingomonas caseinilyticus</name>
    <dbReference type="NCBI Taxonomy" id="2908205"/>
    <lineage>
        <taxon>Bacteria</taxon>
        <taxon>Pseudomonadati</taxon>
        <taxon>Pseudomonadota</taxon>
        <taxon>Alphaproteobacteria</taxon>
        <taxon>Sphingomonadales</taxon>
        <taxon>Sphingomonadaceae</taxon>
        <taxon>Sphingomonas</taxon>
    </lineage>
</organism>
<name>A0ABT0RRU2_9SPHN</name>
<dbReference type="RefSeq" id="WP_249903033.1">
    <property type="nucleotide sequence ID" value="NZ_JAMGBA010000001.1"/>
</dbReference>
<dbReference type="InterPro" id="IPR017039">
    <property type="entry name" value="Virul_fac_BrkB"/>
</dbReference>
<feature type="transmembrane region" description="Helical" evidence="7">
    <location>
        <begin position="113"/>
        <end position="138"/>
    </location>
</feature>
<keyword evidence="4 7" id="KW-1133">Transmembrane helix</keyword>
<keyword evidence="9" id="KW-1185">Reference proteome</keyword>
<gene>
    <name evidence="8" type="ORF">LZ496_02620</name>
</gene>
<feature type="region of interest" description="Disordered" evidence="6">
    <location>
        <begin position="325"/>
        <end position="350"/>
    </location>
</feature>
<feature type="transmembrane region" description="Helical" evidence="7">
    <location>
        <begin position="150"/>
        <end position="175"/>
    </location>
</feature>
<keyword evidence="2" id="KW-1003">Cell membrane</keyword>
<dbReference type="NCBIfam" id="TIGR00765">
    <property type="entry name" value="yihY_not_rbn"/>
    <property type="match status" value="1"/>
</dbReference>
<protein>
    <submittedName>
        <fullName evidence="8">YihY/virulence factor BrkB family protein</fullName>
    </submittedName>
</protein>
<evidence type="ECO:0000256" key="2">
    <source>
        <dbReference type="ARBA" id="ARBA00022475"/>
    </source>
</evidence>
<dbReference type="PANTHER" id="PTHR30213:SF0">
    <property type="entry name" value="UPF0761 MEMBRANE PROTEIN YIHY"/>
    <property type="match status" value="1"/>
</dbReference>
<feature type="transmembrane region" description="Helical" evidence="7">
    <location>
        <begin position="227"/>
        <end position="249"/>
    </location>
</feature>
<evidence type="ECO:0000313" key="9">
    <source>
        <dbReference type="Proteomes" id="UP001203410"/>
    </source>
</evidence>
<keyword evidence="3 7" id="KW-0812">Transmembrane</keyword>
<feature type="transmembrane region" description="Helical" evidence="7">
    <location>
        <begin position="195"/>
        <end position="215"/>
    </location>
</feature>
<evidence type="ECO:0000256" key="6">
    <source>
        <dbReference type="SAM" id="MobiDB-lite"/>
    </source>
</evidence>